<organism evidence="1 2">
    <name type="scientific">Colletotrichum truncatum</name>
    <name type="common">Anthracnose fungus</name>
    <name type="synonym">Colletotrichum capsici</name>
    <dbReference type="NCBI Taxonomy" id="5467"/>
    <lineage>
        <taxon>Eukaryota</taxon>
        <taxon>Fungi</taxon>
        <taxon>Dikarya</taxon>
        <taxon>Ascomycota</taxon>
        <taxon>Pezizomycotina</taxon>
        <taxon>Sordariomycetes</taxon>
        <taxon>Hypocreomycetidae</taxon>
        <taxon>Glomerellales</taxon>
        <taxon>Glomerellaceae</taxon>
        <taxon>Colletotrichum</taxon>
        <taxon>Colletotrichum truncatum species complex</taxon>
    </lineage>
</organism>
<evidence type="ECO:0000313" key="2">
    <source>
        <dbReference type="Proteomes" id="UP000805649"/>
    </source>
</evidence>
<evidence type="ECO:0000313" key="1">
    <source>
        <dbReference type="EMBL" id="KAL0941788.1"/>
    </source>
</evidence>
<keyword evidence="2" id="KW-1185">Reference proteome</keyword>
<proteinExistence type="predicted"/>
<name>A0ACC3ZCB8_COLTU</name>
<accession>A0ACC3ZCB8</accession>
<sequence>MQEMKQMMTEQSNIQGKLQALKNCVNGQAILNNSEQKKRQEVLLQRISEKREENSRLSQNLQSKEGQIIELTKAVVNMDQWLKKATESTAHMSPELAPNAELKVAHELLTNNRDLVTQLQSGIQAQRVAYESRQNELENQLQIAQEELRITSKLLEELKESRAFTEHCLAVASQERHRELELQLEEKEATLKALQQQHHEKITELSEFKIGEGVAQNRQLRKELKAANQRITNLTIKLREMPMPANEIDQVYPQLDELQEMLRGIKEDMMPELIEASKLFADMRGYLTDASKRPSASPKQAIDLDDDQLPMKQSFSRGQPEKLSKSQNDEGNISESNRGGREFLEVSRTDPLDIPFRRGLDNLKTSSSNKILEPESPYAKRVVIRSPIEDLYQSSDPSSVAFGKLYLSESESDSARPRSIMRTGASMQETATRGTVEPVKKPLVATHIGHTRYNRPVGSQNIVPDVALNYVDKRKRLKQSQIPGSRVLSNIDKDREQRNKRNQAQPPVDRLAKRTKPYYDIKEDEGAVSSSGRSNTNTDARIGPLQHSQRDSTEVTRFQPQDDDVISQHFHIGAAEVNESATTTSGSQMQQVSGKPLRRGPAAARPIRIRHFRKL</sequence>
<dbReference type="Proteomes" id="UP000805649">
    <property type="component" value="Unassembled WGS sequence"/>
</dbReference>
<reference evidence="1 2" key="1">
    <citation type="journal article" date="2020" name="Phytopathology">
        <title>Genome Sequence Resources of Colletotrichum truncatum, C. plurivorum, C. musicola, and C. sojae: Four Species Pathogenic to Soybean (Glycine max).</title>
        <authorList>
            <person name="Rogerio F."/>
            <person name="Boufleur T.R."/>
            <person name="Ciampi-Guillardi M."/>
            <person name="Sukno S.A."/>
            <person name="Thon M.R."/>
            <person name="Massola Junior N.S."/>
            <person name="Baroncelli R."/>
        </authorList>
    </citation>
    <scope>NUCLEOTIDE SEQUENCE [LARGE SCALE GENOMIC DNA]</scope>
    <source>
        <strain evidence="1 2">CMES1059</strain>
    </source>
</reference>
<gene>
    <name evidence="1" type="ORF">CTRU02_204551</name>
</gene>
<protein>
    <submittedName>
        <fullName evidence="1">Uncharacterized protein</fullName>
    </submittedName>
</protein>
<comment type="caution">
    <text evidence="1">The sequence shown here is derived from an EMBL/GenBank/DDBJ whole genome shotgun (WGS) entry which is preliminary data.</text>
</comment>
<dbReference type="EMBL" id="VUJX02000002">
    <property type="protein sequence ID" value="KAL0941788.1"/>
    <property type="molecule type" value="Genomic_DNA"/>
</dbReference>